<dbReference type="AlphaFoldDB" id="A0A485AUP4"/>
<accession>A0A485AUP4</accession>
<dbReference type="EMBL" id="CAADJG010000002">
    <property type="protein sequence ID" value="VFS64371.1"/>
    <property type="molecule type" value="Genomic_DNA"/>
</dbReference>
<sequence length="106" mass="11613">MAIRSPEVGNFSPGFRLQQRHQLRCDLPLIQHEVFKLLGIGHSPDAVVLFNQLIAGADVGGGHLLLRRKTVLDDLKYPVEAGRVKTSITMPRMPGASINCSSLRAI</sequence>
<gene>
    <name evidence="1" type="ORF">NCTC13038_00076</name>
</gene>
<organism evidence="1 2">
    <name type="scientific">Raoultella terrigena</name>
    <name type="common">Klebsiella terrigena</name>
    <dbReference type="NCBI Taxonomy" id="577"/>
    <lineage>
        <taxon>Bacteria</taxon>
        <taxon>Pseudomonadati</taxon>
        <taxon>Pseudomonadota</taxon>
        <taxon>Gammaproteobacteria</taxon>
        <taxon>Enterobacterales</taxon>
        <taxon>Enterobacteriaceae</taxon>
        <taxon>Klebsiella/Raoultella group</taxon>
        <taxon>Raoultella</taxon>
    </lineage>
</organism>
<proteinExistence type="predicted"/>
<dbReference type="Proteomes" id="UP000332594">
    <property type="component" value="Unassembled WGS sequence"/>
</dbReference>
<reference evidence="1 2" key="1">
    <citation type="submission" date="2019-03" db="EMBL/GenBank/DDBJ databases">
        <authorList>
            <consortium name="Pathogen Informatics"/>
        </authorList>
    </citation>
    <scope>NUCLEOTIDE SEQUENCE [LARGE SCALE GENOMIC DNA]</scope>
    <source>
        <strain evidence="1 2">NCTC13038</strain>
    </source>
</reference>
<protein>
    <submittedName>
        <fullName evidence="1">Uncharacterized protein</fullName>
    </submittedName>
</protein>
<name>A0A485AUP4_RAOTE</name>
<evidence type="ECO:0000313" key="1">
    <source>
        <dbReference type="EMBL" id="VFS64371.1"/>
    </source>
</evidence>
<evidence type="ECO:0000313" key="2">
    <source>
        <dbReference type="Proteomes" id="UP000332594"/>
    </source>
</evidence>